<proteinExistence type="predicted"/>
<reference evidence="2" key="1">
    <citation type="submission" date="2018-05" db="EMBL/GenBank/DDBJ databases">
        <authorList>
            <person name="Lanie J.A."/>
            <person name="Ng W.-L."/>
            <person name="Kazmierczak K.M."/>
            <person name="Andrzejewski T.M."/>
            <person name="Davidsen T.M."/>
            <person name="Wayne K.J."/>
            <person name="Tettelin H."/>
            <person name="Glass J.I."/>
            <person name="Rusch D."/>
            <person name="Podicherti R."/>
            <person name="Tsui H.-C.T."/>
            <person name="Winkler M.E."/>
        </authorList>
    </citation>
    <scope>NUCLEOTIDE SEQUENCE</scope>
</reference>
<feature type="domain" description="Pyrrolo-quinoline quinone repeat" evidence="1">
    <location>
        <begin position="80"/>
        <end position="239"/>
    </location>
</feature>
<accession>A0A382PSW9</accession>
<evidence type="ECO:0000313" key="2">
    <source>
        <dbReference type="EMBL" id="SVC75967.1"/>
    </source>
</evidence>
<name>A0A382PSW9_9ZZZZ</name>
<dbReference type="EMBL" id="UINC01109265">
    <property type="protein sequence ID" value="SVC75967.1"/>
    <property type="molecule type" value="Genomic_DNA"/>
</dbReference>
<dbReference type="AlphaFoldDB" id="A0A382PSW9"/>
<protein>
    <recommendedName>
        <fullName evidence="1">Pyrrolo-quinoline quinone repeat domain-containing protein</fullName>
    </recommendedName>
</protein>
<organism evidence="2">
    <name type="scientific">marine metagenome</name>
    <dbReference type="NCBI Taxonomy" id="408172"/>
    <lineage>
        <taxon>unclassified sequences</taxon>
        <taxon>metagenomes</taxon>
        <taxon>ecological metagenomes</taxon>
    </lineage>
</organism>
<dbReference type="InterPro" id="IPR002372">
    <property type="entry name" value="PQQ_rpt_dom"/>
</dbReference>
<dbReference type="InterPro" id="IPR015943">
    <property type="entry name" value="WD40/YVTN_repeat-like_dom_sf"/>
</dbReference>
<sequence length="242" mass="26452">MKKTLFATALLVSSVSFGQTADWPNWRGPDYNGISQETDWFEKWGSSGPKQLWDASVGTGFATVSVADGRVFTMGNKSNRDTVYALEEATGDILWRHSYSEALNPRQYDGGPNTTPTVDGEYVYTLSKSGKAFCLEAATGDEVWNKDLKKLYRVSTPTWGFASSPLIHGDKVVYNVGSRGIALNKKTGSLKWKTGTGKSGYATPVRYDHRGTEAFIMFGSSSAYGVNAATGKQLWSKSFKTS</sequence>
<dbReference type="PANTHER" id="PTHR34512">
    <property type="entry name" value="CELL SURFACE PROTEIN"/>
    <property type="match status" value="1"/>
</dbReference>
<feature type="non-terminal residue" evidence="2">
    <location>
        <position position="242"/>
    </location>
</feature>
<gene>
    <name evidence="2" type="ORF">METZ01_LOCUS328821</name>
</gene>
<evidence type="ECO:0000259" key="1">
    <source>
        <dbReference type="Pfam" id="PF13360"/>
    </source>
</evidence>
<dbReference type="InterPro" id="IPR011047">
    <property type="entry name" value="Quinoprotein_ADH-like_sf"/>
</dbReference>
<dbReference type="Gene3D" id="2.130.10.10">
    <property type="entry name" value="YVTN repeat-like/Quinoprotein amine dehydrogenase"/>
    <property type="match status" value="1"/>
</dbReference>
<dbReference type="SUPFAM" id="SSF50998">
    <property type="entry name" value="Quinoprotein alcohol dehydrogenase-like"/>
    <property type="match status" value="1"/>
</dbReference>
<dbReference type="PANTHER" id="PTHR34512:SF30">
    <property type="entry name" value="OUTER MEMBRANE PROTEIN ASSEMBLY FACTOR BAMB"/>
    <property type="match status" value="1"/>
</dbReference>
<dbReference type="Pfam" id="PF13360">
    <property type="entry name" value="PQQ_2"/>
    <property type="match status" value="1"/>
</dbReference>